<evidence type="ECO:0000313" key="10">
    <source>
        <dbReference type="EMBL" id="KJW12515.1"/>
    </source>
</evidence>
<reference evidence="10 11" key="1">
    <citation type="submission" date="2015-03" db="EMBL/GenBank/DDBJ databases">
        <authorList>
            <person name="Zheng J."/>
            <person name="Ganezle M."/>
        </authorList>
    </citation>
    <scope>NUCLEOTIDE SEQUENCE [LARGE SCALE GENOMIC DNA]</scope>
    <source>
        <strain evidence="10 11">LP38</strain>
    </source>
</reference>
<dbReference type="PATRIC" id="fig|216463.3.peg.812"/>
<comment type="similarity">
    <text evidence="7">Belongs to the drug/metabolite transporter (DMT) superfamily. Small multidrug resistance (SMR) (TC 2.A.7.1) family.</text>
</comment>
<dbReference type="AlphaFoldDB" id="A0A0F3RRJ5"/>
<dbReference type="PANTHER" id="PTHR30561">
    <property type="entry name" value="SMR FAMILY PROTON-DEPENDENT DRUG EFFLUX TRANSPORTER SUGE"/>
    <property type="match status" value="1"/>
</dbReference>
<keyword evidence="6 8" id="KW-0472">Membrane</keyword>
<gene>
    <name evidence="9" type="ORF">LSP04_23420</name>
    <name evidence="10" type="ORF">VC81_08475</name>
</gene>
<dbReference type="EMBL" id="BJZI01000065">
    <property type="protein sequence ID" value="GEO67923.1"/>
    <property type="molecule type" value="Genomic_DNA"/>
</dbReference>
<evidence type="ECO:0000313" key="9">
    <source>
        <dbReference type="EMBL" id="GEO67923.1"/>
    </source>
</evidence>
<dbReference type="GO" id="GO:0005886">
    <property type="term" value="C:plasma membrane"/>
    <property type="evidence" value="ECO:0007669"/>
    <property type="project" value="UniProtKB-SubCell"/>
</dbReference>
<keyword evidence="12" id="KW-1185">Reference proteome</keyword>
<evidence type="ECO:0000256" key="2">
    <source>
        <dbReference type="ARBA" id="ARBA00022448"/>
    </source>
</evidence>
<dbReference type="EMBL" id="JZCR01000019">
    <property type="protein sequence ID" value="KJW12515.1"/>
    <property type="molecule type" value="Genomic_DNA"/>
</dbReference>
<keyword evidence="5 8" id="KW-1133">Transmembrane helix</keyword>
<feature type="transmembrane region" description="Helical" evidence="8">
    <location>
        <begin position="6"/>
        <end position="24"/>
    </location>
</feature>
<keyword evidence="4 7" id="KW-0812">Transmembrane</keyword>
<dbReference type="OrthoDB" id="21828at2"/>
<evidence type="ECO:0000313" key="12">
    <source>
        <dbReference type="Proteomes" id="UP000321691"/>
    </source>
</evidence>
<feature type="transmembrane region" description="Helical" evidence="8">
    <location>
        <begin position="86"/>
        <end position="103"/>
    </location>
</feature>
<keyword evidence="2" id="KW-0813">Transport</keyword>
<evidence type="ECO:0000256" key="5">
    <source>
        <dbReference type="ARBA" id="ARBA00022989"/>
    </source>
</evidence>
<dbReference type="Proteomes" id="UP000321691">
    <property type="component" value="Unassembled WGS sequence"/>
</dbReference>
<comment type="subcellular location">
    <subcellularLocation>
        <location evidence="1 7">Cell membrane</location>
        <topology evidence="1 7">Multi-pass membrane protein</topology>
    </subcellularLocation>
</comment>
<proteinExistence type="inferred from homology"/>
<evidence type="ECO:0000256" key="3">
    <source>
        <dbReference type="ARBA" id="ARBA00022475"/>
    </source>
</evidence>
<evidence type="ECO:0000256" key="1">
    <source>
        <dbReference type="ARBA" id="ARBA00004651"/>
    </source>
</evidence>
<name>A0A0F3RRJ5_9LACO</name>
<organism evidence="10 11">
    <name type="scientific">Levilactobacillus spicheri</name>
    <dbReference type="NCBI Taxonomy" id="216463"/>
    <lineage>
        <taxon>Bacteria</taxon>
        <taxon>Bacillati</taxon>
        <taxon>Bacillota</taxon>
        <taxon>Bacilli</taxon>
        <taxon>Lactobacillales</taxon>
        <taxon>Lactobacillaceae</taxon>
        <taxon>Levilactobacillus</taxon>
    </lineage>
</organism>
<dbReference type="FunFam" id="1.10.3730.20:FF:000001">
    <property type="entry name" value="Quaternary ammonium compound resistance transporter SugE"/>
    <property type="match status" value="1"/>
</dbReference>
<dbReference type="Pfam" id="PF00893">
    <property type="entry name" value="Multi_Drug_Res"/>
    <property type="match status" value="1"/>
</dbReference>
<reference evidence="9 12" key="2">
    <citation type="submission" date="2019-07" db="EMBL/GenBank/DDBJ databases">
        <title>Whole genome shotgun sequence of Lactobacillus spicheri NBRC 107155.</title>
        <authorList>
            <person name="Hosoyama A."/>
            <person name="Uohara A."/>
            <person name="Ohji S."/>
            <person name="Ichikawa N."/>
        </authorList>
    </citation>
    <scope>NUCLEOTIDE SEQUENCE [LARGE SCALE GENOMIC DNA]</scope>
    <source>
        <strain evidence="9 12">NBRC 107155</strain>
    </source>
</reference>
<evidence type="ECO:0000256" key="6">
    <source>
        <dbReference type="ARBA" id="ARBA00023136"/>
    </source>
</evidence>
<dbReference type="RefSeq" id="WP_045807621.1">
    <property type="nucleotide sequence ID" value="NZ_BJZI01000065.1"/>
</dbReference>
<dbReference type="Proteomes" id="UP000033491">
    <property type="component" value="Unassembled WGS sequence"/>
</dbReference>
<comment type="caution">
    <text evidence="10">The sequence shown here is derived from an EMBL/GenBank/DDBJ whole genome shotgun (WGS) entry which is preliminary data.</text>
</comment>
<evidence type="ECO:0000256" key="4">
    <source>
        <dbReference type="ARBA" id="ARBA00022692"/>
    </source>
</evidence>
<dbReference type="InterPro" id="IPR000390">
    <property type="entry name" value="Small_drug/metabolite_transptr"/>
</dbReference>
<feature type="transmembrane region" description="Helical" evidence="8">
    <location>
        <begin position="59"/>
        <end position="79"/>
    </location>
</feature>
<dbReference type="GO" id="GO:0022857">
    <property type="term" value="F:transmembrane transporter activity"/>
    <property type="evidence" value="ECO:0007669"/>
    <property type="project" value="InterPro"/>
</dbReference>
<dbReference type="STRING" id="216463.VC81_08475"/>
<protein>
    <submittedName>
        <fullName evidence="10">Multidrug resistance protein SMR</fullName>
    </submittedName>
    <submittedName>
        <fullName evidence="9">QacE family quaternary ammonium compound efflux SMR transporter</fullName>
    </submittedName>
</protein>
<evidence type="ECO:0000256" key="7">
    <source>
        <dbReference type="RuleBase" id="RU003942"/>
    </source>
</evidence>
<dbReference type="InterPro" id="IPR045324">
    <property type="entry name" value="Small_multidrug_res"/>
</dbReference>
<keyword evidence="3" id="KW-1003">Cell membrane</keyword>
<dbReference type="PANTHER" id="PTHR30561:SF0">
    <property type="entry name" value="GUANIDINIUM EXPORTER"/>
    <property type="match status" value="1"/>
</dbReference>
<dbReference type="SUPFAM" id="SSF103481">
    <property type="entry name" value="Multidrug resistance efflux transporter EmrE"/>
    <property type="match status" value="1"/>
</dbReference>
<evidence type="ECO:0000256" key="8">
    <source>
        <dbReference type="SAM" id="Phobius"/>
    </source>
</evidence>
<dbReference type="Gene3D" id="1.10.3730.20">
    <property type="match status" value="1"/>
</dbReference>
<accession>A0A0F3RRJ5</accession>
<evidence type="ECO:0000313" key="11">
    <source>
        <dbReference type="Proteomes" id="UP000033491"/>
    </source>
</evidence>
<dbReference type="InterPro" id="IPR037185">
    <property type="entry name" value="EmrE-like"/>
</dbReference>
<sequence length="104" mass="11462">MAWLFLIIAGLCEMLGVTFMNWALHRHTVRLWTLMILAFCGSFGFLELALQTLPMGTAYAIWTGIGAAGGVLTGMLFFGESRDWRKLLWVGVILVATVGLKLIA</sequence>
<feature type="transmembrane region" description="Helical" evidence="8">
    <location>
        <begin position="31"/>
        <end position="53"/>
    </location>
</feature>